<evidence type="ECO:0000256" key="1">
    <source>
        <dbReference type="SAM" id="MobiDB-lite"/>
    </source>
</evidence>
<dbReference type="Ensembl" id="ENSPLAT00000015770.1">
    <property type="protein sequence ID" value="ENSPLAP00000019532.1"/>
    <property type="gene ID" value="ENSPLAG00000001746.1"/>
</dbReference>
<feature type="compositionally biased region" description="Low complexity" evidence="1">
    <location>
        <begin position="8"/>
        <end position="23"/>
    </location>
</feature>
<sequence>MGSSFGSLRAAAARPPLGPQPGRSPELSDRSPAPAPEAEPLPHSWVCPLARSTTEASTTATAEPASAAAAASSSSLCCLAWVFLWFLRLEKVLKALLHSGHTCGRSPVCVLRCSVRCMLWMKPFPQVSQRNGRSPVWTRMCSRRCRYGRTPEWMSVWRIRLASREKVLPQSEHWKGFSPVCMRMWFCAWICFLKNFPHTPHTNLR</sequence>
<reference evidence="2" key="2">
    <citation type="submission" date="2025-09" db="UniProtKB">
        <authorList>
            <consortium name="Ensembl"/>
        </authorList>
    </citation>
    <scope>IDENTIFICATION</scope>
</reference>
<organism evidence="2 3">
    <name type="scientific">Poecilia latipinna</name>
    <name type="common">sailfin molly</name>
    <dbReference type="NCBI Taxonomy" id="48699"/>
    <lineage>
        <taxon>Eukaryota</taxon>
        <taxon>Metazoa</taxon>
        <taxon>Chordata</taxon>
        <taxon>Craniata</taxon>
        <taxon>Vertebrata</taxon>
        <taxon>Euteleostomi</taxon>
        <taxon>Actinopterygii</taxon>
        <taxon>Neopterygii</taxon>
        <taxon>Teleostei</taxon>
        <taxon>Neoteleostei</taxon>
        <taxon>Acanthomorphata</taxon>
        <taxon>Ovalentaria</taxon>
        <taxon>Atherinomorphae</taxon>
        <taxon>Cyprinodontiformes</taxon>
        <taxon>Poeciliidae</taxon>
        <taxon>Poeciliinae</taxon>
        <taxon>Poecilia</taxon>
    </lineage>
</organism>
<name>A0A3B3V3N8_9TELE</name>
<evidence type="ECO:0000313" key="2">
    <source>
        <dbReference type="Ensembl" id="ENSPLAP00000019532.1"/>
    </source>
</evidence>
<dbReference type="STRING" id="48699.ENSPLAP00000019532"/>
<keyword evidence="3" id="KW-1185">Reference proteome</keyword>
<dbReference type="AlphaFoldDB" id="A0A3B3V3N8"/>
<evidence type="ECO:0000313" key="3">
    <source>
        <dbReference type="Proteomes" id="UP000261500"/>
    </source>
</evidence>
<feature type="region of interest" description="Disordered" evidence="1">
    <location>
        <begin position="1"/>
        <end position="43"/>
    </location>
</feature>
<dbReference type="GeneTree" id="ENSGT00940000177554"/>
<proteinExistence type="predicted"/>
<dbReference type="Proteomes" id="UP000261500">
    <property type="component" value="Unplaced"/>
</dbReference>
<accession>A0A3B3V3N8</accession>
<protein>
    <submittedName>
        <fullName evidence="2">Uncharacterized protein</fullName>
    </submittedName>
</protein>
<reference evidence="2" key="1">
    <citation type="submission" date="2025-08" db="UniProtKB">
        <authorList>
            <consortium name="Ensembl"/>
        </authorList>
    </citation>
    <scope>IDENTIFICATION</scope>
</reference>